<feature type="non-terminal residue" evidence="1">
    <location>
        <position position="1"/>
    </location>
</feature>
<dbReference type="EMBL" id="BART01039993">
    <property type="protein sequence ID" value="GAH25077.1"/>
    <property type="molecule type" value="Genomic_DNA"/>
</dbReference>
<organism evidence="1">
    <name type="scientific">marine sediment metagenome</name>
    <dbReference type="NCBI Taxonomy" id="412755"/>
    <lineage>
        <taxon>unclassified sequences</taxon>
        <taxon>metagenomes</taxon>
        <taxon>ecological metagenomes</taxon>
    </lineage>
</organism>
<proteinExistence type="predicted"/>
<gene>
    <name evidence="1" type="ORF">S01H4_65390</name>
</gene>
<dbReference type="AlphaFoldDB" id="X1DXT3"/>
<accession>X1DXT3</accession>
<name>X1DXT3_9ZZZZ</name>
<feature type="non-terminal residue" evidence="1">
    <location>
        <position position="107"/>
    </location>
</feature>
<evidence type="ECO:0000313" key="1">
    <source>
        <dbReference type="EMBL" id="GAH25077.1"/>
    </source>
</evidence>
<comment type="caution">
    <text evidence="1">The sequence shown here is derived from an EMBL/GenBank/DDBJ whole genome shotgun (WGS) entry which is preliminary data.</text>
</comment>
<protein>
    <submittedName>
        <fullName evidence="1">Uncharacterized protein</fullName>
    </submittedName>
</protein>
<reference evidence="1" key="1">
    <citation type="journal article" date="2014" name="Front. Microbiol.">
        <title>High frequency of phylogenetically diverse reductive dehalogenase-homologous genes in deep subseafloor sedimentary metagenomes.</title>
        <authorList>
            <person name="Kawai M."/>
            <person name="Futagami T."/>
            <person name="Toyoda A."/>
            <person name="Takaki Y."/>
            <person name="Nishi S."/>
            <person name="Hori S."/>
            <person name="Arai W."/>
            <person name="Tsubouchi T."/>
            <person name="Morono Y."/>
            <person name="Uchiyama I."/>
            <person name="Ito T."/>
            <person name="Fujiyama A."/>
            <person name="Inagaki F."/>
            <person name="Takami H."/>
        </authorList>
    </citation>
    <scope>NUCLEOTIDE SEQUENCE</scope>
    <source>
        <strain evidence="1">Expedition CK06-06</strain>
    </source>
</reference>
<sequence length="107" mass="12040">PNVEDYSIEKVDHSLSDREIESCFEVLGLRFERFRCMVPERSGLNFSSQQYIKGRARRGEASGTIYVDKGLQELTLFMKQESDSISFSVQTPSGRVGCGSASIEDYS</sequence>